<feature type="region of interest" description="Disordered" evidence="6">
    <location>
        <begin position="88"/>
        <end position="141"/>
    </location>
</feature>
<dbReference type="PANTHER" id="PTHR12933">
    <property type="entry name" value="ORF PROTEIN-RELATED"/>
    <property type="match status" value="1"/>
</dbReference>
<evidence type="ECO:0000259" key="8">
    <source>
        <dbReference type="Pfam" id="PF22916"/>
    </source>
</evidence>
<dbReference type="GO" id="GO:0000462">
    <property type="term" value="P:maturation of SSU-rRNA from tricistronic rRNA transcript (SSU-rRNA, 5.8S rRNA, LSU-rRNA)"/>
    <property type="evidence" value="ECO:0007669"/>
    <property type="project" value="TreeGrafter"/>
</dbReference>
<feature type="domain" description="UTP25 NTP hydrolase-like" evidence="8">
    <location>
        <begin position="279"/>
        <end position="554"/>
    </location>
</feature>
<feature type="compositionally biased region" description="Acidic residues" evidence="6">
    <location>
        <begin position="115"/>
        <end position="137"/>
    </location>
</feature>
<keyword evidence="10" id="KW-1185">Reference proteome</keyword>
<comment type="subcellular location">
    <subcellularLocation>
        <location evidence="1">Nucleus</location>
        <location evidence="1">Nucleolus</location>
    </subcellularLocation>
</comment>
<evidence type="ECO:0000256" key="3">
    <source>
        <dbReference type="ARBA" id="ARBA00023242"/>
    </source>
</evidence>
<evidence type="ECO:0000313" key="10">
    <source>
        <dbReference type="Proteomes" id="UP000663879"/>
    </source>
</evidence>
<evidence type="ECO:0000256" key="4">
    <source>
        <dbReference type="ARBA" id="ARBA00024421"/>
    </source>
</evidence>
<dbReference type="AlphaFoldDB" id="A0A813QK05"/>
<gene>
    <name evidence="9" type="ORF">OXX778_LOCUS4856</name>
</gene>
<evidence type="ECO:0000256" key="6">
    <source>
        <dbReference type="SAM" id="MobiDB-lite"/>
    </source>
</evidence>
<dbReference type="PANTHER" id="PTHR12933:SF0">
    <property type="entry name" value="U3 SMALL NUCLEOLAR RNA-ASSOCIATED PROTEIN 25 HOMOLOG"/>
    <property type="match status" value="1"/>
</dbReference>
<feature type="compositionally biased region" description="Basic and acidic residues" evidence="6">
    <location>
        <begin position="386"/>
        <end position="404"/>
    </location>
</feature>
<dbReference type="EMBL" id="CAJNOC010000501">
    <property type="protein sequence ID" value="CAF0769150.1"/>
    <property type="molecule type" value="Genomic_DNA"/>
</dbReference>
<dbReference type="InterPro" id="IPR027417">
    <property type="entry name" value="P-loop_NTPase"/>
</dbReference>
<accession>A0A813QK05</accession>
<dbReference type="Pfam" id="PF22916">
    <property type="entry name" value="UTP25_NTPase-like"/>
    <property type="match status" value="1"/>
</dbReference>
<keyword evidence="3" id="KW-0539">Nucleus</keyword>
<evidence type="ECO:0000259" key="7">
    <source>
        <dbReference type="Pfam" id="PF06862"/>
    </source>
</evidence>
<protein>
    <recommendedName>
        <fullName evidence="4">U3 small nucleolar RNA-associated protein 25 homolog</fullName>
    </recommendedName>
    <alternativeName>
        <fullName evidence="5">UTP25 small subunit processor component</fullName>
    </alternativeName>
</protein>
<evidence type="ECO:0000256" key="5">
    <source>
        <dbReference type="ARBA" id="ARBA00032325"/>
    </source>
</evidence>
<evidence type="ECO:0000256" key="1">
    <source>
        <dbReference type="ARBA" id="ARBA00004604"/>
    </source>
</evidence>
<comment type="similarity">
    <text evidence="2">Belongs to the UTP25 family.</text>
</comment>
<name>A0A813QK05_9BILA</name>
<feature type="region of interest" description="Disordered" evidence="6">
    <location>
        <begin position="382"/>
        <end position="404"/>
    </location>
</feature>
<dbReference type="Gene3D" id="3.40.50.300">
    <property type="entry name" value="P-loop containing nucleotide triphosphate hydrolases"/>
    <property type="match status" value="1"/>
</dbReference>
<evidence type="ECO:0000256" key="2">
    <source>
        <dbReference type="ARBA" id="ARBA00009223"/>
    </source>
</evidence>
<dbReference type="InterPro" id="IPR053940">
    <property type="entry name" value="UTP25_NTPase-like"/>
</dbReference>
<dbReference type="GO" id="GO:0032040">
    <property type="term" value="C:small-subunit processome"/>
    <property type="evidence" value="ECO:0007669"/>
    <property type="project" value="TreeGrafter"/>
</dbReference>
<dbReference type="OrthoDB" id="10264378at2759"/>
<sequence length="759" mass="89198">MKPRKGNKIKYDKLDNKDRNFVKAFGESHPINDIDSDKNLKVQIVNDEDQEPTNKYQKFKNSNENKDLPDESIDDVVAPYQLLLNDLINDDQSSSSKRKIDKEKSKQKKQKTIQEDDESTEDKSQDEEEHSDIEQDETNINTYSQEVLCKDNLESEELIKNDPFHIHFENNLDEKLVEKLKSNLNDREKLNNLKNNIQWPGLGNLVYSPLSQETKLNIEPTKTPKQLFIKQRILDRLNLCADETVGDVIDLEINESNQVEREFKLDDKQTEILNIISNYADFYHSDVDVNLDSRIKFVYVLHALNHALKTRSRIIAHNDKMKQNKSNTDIEYRDQGLTRPKVLIIVPYRKFALKIIKIIIRLLMKKNEEFVSNKKRFFDAFGPAGDEDKSPNDNDKNKEENEEKNLNHDEDYDFLFTGNTDDHFKIGLSVSKKSLKLFTEFYSSDIIIASPLGLKSVIGADGELQDHDFLSSIELLILDNSDVLLMQNWEHVLTVFDNLHLQPKKSHDTDFSRVRYWLLDGHAKFYRQTLIFSRIPAPPINNIFNKYCFNYNGKYQIDMLKSPKYQVGTICKIGFQLAQVFNKIECDSPLDLPDARFNFFIEKILPKFRDEMMSHTLIFIPSYFDFVKVRNYFKKNDVSSMNVSEYLDNKSIDRARYLFFHGKIHFLLLTERFYFYKRYKMRGINHLIFYDLPSYAEYYSSFCNFLPDPKRFKNGRLETFSSTVLYSQYDAQKLCAIVGQQRATHMINSDKSVHMFMTE</sequence>
<comment type="caution">
    <text evidence="9">The sequence shown here is derived from an EMBL/GenBank/DDBJ whole genome shotgun (WGS) entry which is preliminary data.</text>
</comment>
<dbReference type="Pfam" id="PF06862">
    <property type="entry name" value="Utp25_C"/>
    <property type="match status" value="1"/>
</dbReference>
<dbReference type="GO" id="GO:0019843">
    <property type="term" value="F:rRNA binding"/>
    <property type="evidence" value="ECO:0007669"/>
    <property type="project" value="TreeGrafter"/>
</dbReference>
<feature type="domain" description="UTP25 C-terminal" evidence="7">
    <location>
        <begin position="570"/>
        <end position="756"/>
    </location>
</feature>
<reference evidence="9" key="1">
    <citation type="submission" date="2021-02" db="EMBL/GenBank/DDBJ databases">
        <authorList>
            <person name="Nowell W R."/>
        </authorList>
    </citation>
    <scope>NUCLEOTIDE SEQUENCE</scope>
    <source>
        <strain evidence="9">Ploen Becks lab</strain>
    </source>
</reference>
<proteinExistence type="inferred from homology"/>
<dbReference type="InterPro" id="IPR010678">
    <property type="entry name" value="UTP25"/>
</dbReference>
<dbReference type="GO" id="GO:0034511">
    <property type="term" value="F:U3 snoRNA binding"/>
    <property type="evidence" value="ECO:0007669"/>
    <property type="project" value="InterPro"/>
</dbReference>
<dbReference type="Proteomes" id="UP000663879">
    <property type="component" value="Unassembled WGS sequence"/>
</dbReference>
<evidence type="ECO:0000313" key="9">
    <source>
        <dbReference type="EMBL" id="CAF0769150.1"/>
    </source>
</evidence>
<dbReference type="InterPro" id="IPR053939">
    <property type="entry name" value="UTP25_C"/>
</dbReference>
<feature type="region of interest" description="Disordered" evidence="6">
    <location>
        <begin position="44"/>
        <end position="72"/>
    </location>
</feature>
<organism evidence="9 10">
    <name type="scientific">Brachionus calyciflorus</name>
    <dbReference type="NCBI Taxonomy" id="104777"/>
    <lineage>
        <taxon>Eukaryota</taxon>
        <taxon>Metazoa</taxon>
        <taxon>Spiralia</taxon>
        <taxon>Gnathifera</taxon>
        <taxon>Rotifera</taxon>
        <taxon>Eurotatoria</taxon>
        <taxon>Monogononta</taxon>
        <taxon>Pseudotrocha</taxon>
        <taxon>Ploima</taxon>
        <taxon>Brachionidae</taxon>
        <taxon>Brachionus</taxon>
    </lineage>
</organism>